<name>A0ABQ8FDV3_9FUNG</name>
<proteinExistence type="predicted"/>
<keyword evidence="3" id="KW-1185">Reference proteome</keyword>
<evidence type="ECO:0000313" key="3">
    <source>
        <dbReference type="Proteomes" id="UP001648503"/>
    </source>
</evidence>
<gene>
    <name evidence="2" type="ORF">BASA50_006120</name>
</gene>
<comment type="caution">
    <text evidence="2">The sequence shown here is derived from an EMBL/GenBank/DDBJ whole genome shotgun (WGS) entry which is preliminary data.</text>
</comment>
<dbReference type="Proteomes" id="UP001648503">
    <property type="component" value="Unassembled WGS sequence"/>
</dbReference>
<accession>A0ABQ8FDV3</accession>
<protein>
    <submittedName>
        <fullName evidence="2">Uncharacterized protein</fullName>
    </submittedName>
</protein>
<organism evidence="2 3">
    <name type="scientific">Batrachochytrium salamandrivorans</name>
    <dbReference type="NCBI Taxonomy" id="1357716"/>
    <lineage>
        <taxon>Eukaryota</taxon>
        <taxon>Fungi</taxon>
        <taxon>Fungi incertae sedis</taxon>
        <taxon>Chytridiomycota</taxon>
        <taxon>Chytridiomycota incertae sedis</taxon>
        <taxon>Chytridiomycetes</taxon>
        <taxon>Rhizophydiales</taxon>
        <taxon>Rhizophydiales incertae sedis</taxon>
        <taxon>Batrachochytrium</taxon>
    </lineage>
</organism>
<evidence type="ECO:0000256" key="1">
    <source>
        <dbReference type="SAM" id="MobiDB-lite"/>
    </source>
</evidence>
<sequence>MRVAAGAAVHPSPSCSRPSPLPGSLIIDNERSNIQQCPLAAHLIRLTTRRSQCRRVNINTLPNPHIPVDYSRCTDIDSSSMLGLGREYGLHVCTDLNLPDTWGPTHGLNQHLVPLDTTFCFAPHPFSLGIQDVPLIHRRIAYPRLLE</sequence>
<reference evidence="2 3" key="1">
    <citation type="submission" date="2021-02" db="EMBL/GenBank/DDBJ databases">
        <title>Variation within the Batrachochytrium salamandrivorans European outbreak.</title>
        <authorList>
            <person name="Kelly M."/>
            <person name="Pasmans F."/>
            <person name="Shea T.P."/>
            <person name="Munoz J.F."/>
            <person name="Carranza S."/>
            <person name="Cuomo C.A."/>
            <person name="Martel A."/>
        </authorList>
    </citation>
    <scope>NUCLEOTIDE SEQUENCE [LARGE SCALE GENOMIC DNA]</scope>
    <source>
        <strain evidence="2 3">AMFP18/2</strain>
    </source>
</reference>
<dbReference type="EMBL" id="JAFCIX010000313">
    <property type="protein sequence ID" value="KAH6595134.1"/>
    <property type="molecule type" value="Genomic_DNA"/>
</dbReference>
<feature type="compositionally biased region" description="Low complexity" evidence="1">
    <location>
        <begin position="11"/>
        <end position="21"/>
    </location>
</feature>
<feature type="region of interest" description="Disordered" evidence="1">
    <location>
        <begin position="1"/>
        <end position="21"/>
    </location>
</feature>
<evidence type="ECO:0000313" key="2">
    <source>
        <dbReference type="EMBL" id="KAH6595134.1"/>
    </source>
</evidence>